<dbReference type="Pfam" id="PF02225">
    <property type="entry name" value="PA"/>
    <property type="match status" value="1"/>
</dbReference>
<keyword evidence="6 10" id="KW-0863">Zinc-finger</keyword>
<evidence type="ECO:0000256" key="8">
    <source>
        <dbReference type="ARBA" id="ARBA00022989"/>
    </source>
</evidence>
<dbReference type="SUPFAM" id="SSF57850">
    <property type="entry name" value="RING/U-box"/>
    <property type="match status" value="1"/>
</dbReference>
<feature type="domain" description="RING-type" evidence="13">
    <location>
        <begin position="198"/>
        <end position="240"/>
    </location>
</feature>
<keyword evidence="7" id="KW-0862">Zinc</keyword>
<feature type="compositionally biased region" description="Acidic residues" evidence="11">
    <location>
        <begin position="251"/>
        <end position="262"/>
    </location>
</feature>
<accession>A0AA88Y9B3</accession>
<dbReference type="InterPro" id="IPR001841">
    <property type="entry name" value="Znf_RING"/>
</dbReference>
<dbReference type="PROSITE" id="PS50089">
    <property type="entry name" value="ZF_RING_2"/>
    <property type="match status" value="1"/>
</dbReference>
<organism evidence="14 15">
    <name type="scientific">Pinctada imbricata</name>
    <name type="common">Atlantic pearl-oyster</name>
    <name type="synonym">Pinctada martensii</name>
    <dbReference type="NCBI Taxonomy" id="66713"/>
    <lineage>
        <taxon>Eukaryota</taxon>
        <taxon>Metazoa</taxon>
        <taxon>Spiralia</taxon>
        <taxon>Lophotrochozoa</taxon>
        <taxon>Mollusca</taxon>
        <taxon>Bivalvia</taxon>
        <taxon>Autobranchia</taxon>
        <taxon>Pteriomorphia</taxon>
        <taxon>Pterioida</taxon>
        <taxon>Pterioidea</taxon>
        <taxon>Pteriidae</taxon>
        <taxon>Pinctada</taxon>
    </lineage>
</organism>
<dbReference type="Gene3D" id="3.30.40.10">
    <property type="entry name" value="Zinc/RING finger domain, C3HC4 (zinc finger)"/>
    <property type="match status" value="1"/>
</dbReference>
<sequence>MPYYCPIPRHVTGLYLFTVLNLLALFHVSFVSGDVEVISKRDNATVNSFQDARAEFGRAIPENGINGYLVLVKPQNDTPCDNYYPGPPQNLSMGWIALIRRNGCKFEIMVKKAGELGYQAVIVYNNDQQDKLENMGGTLRDVVPSVFIAWTDGNLLRKNFLYEQTKEYYIRIERNTYYYKPYMLWPFAVVVGDSYDVCAICLDDFEQGDKLRVLPCSHAYHCKCIDPWLTKRKKTCPVCKRKVIPGANPDSDSDTDESGTEETNERTPLLAGNNNNPVMETPRRSTFDNSGLPETVREQQVSVIRVTTQNNDSDSSSDEEDITQRGVAGPTLGAVAGPSHVDTNSDVVRGAEGGLENQGYTDPEEEECVDDRDVKVVVPNNLKANNELHDINHVV</sequence>
<comment type="caution">
    <text evidence="14">The sequence shown here is derived from an EMBL/GenBank/DDBJ whole genome shotgun (WGS) entry which is preliminary data.</text>
</comment>
<dbReference type="InterPro" id="IPR003137">
    <property type="entry name" value="PA_domain"/>
</dbReference>
<keyword evidence="4 12" id="KW-0812">Transmembrane</keyword>
<feature type="region of interest" description="Disordered" evidence="11">
    <location>
        <begin position="245"/>
        <end position="291"/>
    </location>
</feature>
<comment type="catalytic activity">
    <reaction evidence="1">
        <text>S-ubiquitinyl-[E2 ubiquitin-conjugating enzyme]-L-cysteine + [acceptor protein]-L-lysine = [E2 ubiquitin-conjugating enzyme]-L-cysteine + N(6)-ubiquitinyl-[acceptor protein]-L-lysine.</text>
        <dbReference type="EC" id="2.3.2.27"/>
    </reaction>
</comment>
<dbReference type="PANTHER" id="PTHR47168">
    <property type="entry name" value="RING ZINC FINGER DOMAIN SUPERFAMILY PROTEIN-RELATED"/>
    <property type="match status" value="1"/>
</dbReference>
<feature type="region of interest" description="Disordered" evidence="11">
    <location>
        <begin position="333"/>
        <end position="366"/>
    </location>
</feature>
<evidence type="ECO:0000313" key="14">
    <source>
        <dbReference type="EMBL" id="KAK3094734.1"/>
    </source>
</evidence>
<keyword evidence="9 12" id="KW-0472">Membrane</keyword>
<dbReference type="SMART" id="SM00184">
    <property type="entry name" value="RING"/>
    <property type="match status" value="1"/>
</dbReference>
<evidence type="ECO:0000259" key="13">
    <source>
        <dbReference type="PROSITE" id="PS50089"/>
    </source>
</evidence>
<dbReference type="Proteomes" id="UP001186944">
    <property type="component" value="Unassembled WGS sequence"/>
</dbReference>
<gene>
    <name evidence="14" type="ORF">FSP39_005547</name>
</gene>
<protein>
    <recommendedName>
        <fullName evidence="3">RING-type E3 ubiquitin transferase</fullName>
        <ecNumber evidence="3">2.3.2.27</ecNumber>
    </recommendedName>
</protein>
<evidence type="ECO:0000256" key="1">
    <source>
        <dbReference type="ARBA" id="ARBA00000900"/>
    </source>
</evidence>
<feature type="transmembrane region" description="Helical" evidence="12">
    <location>
        <begin position="12"/>
        <end position="31"/>
    </location>
</feature>
<dbReference type="GO" id="GO:0008270">
    <property type="term" value="F:zinc ion binding"/>
    <property type="evidence" value="ECO:0007669"/>
    <property type="project" value="UniProtKB-KW"/>
</dbReference>
<dbReference type="EMBL" id="VSWD01000008">
    <property type="protein sequence ID" value="KAK3094734.1"/>
    <property type="molecule type" value="Genomic_DNA"/>
</dbReference>
<keyword evidence="15" id="KW-1185">Reference proteome</keyword>
<dbReference type="InterPro" id="IPR051653">
    <property type="entry name" value="E3_ligase_sorting_rcpt"/>
</dbReference>
<evidence type="ECO:0000256" key="9">
    <source>
        <dbReference type="ARBA" id="ARBA00023136"/>
    </source>
</evidence>
<evidence type="ECO:0000313" key="15">
    <source>
        <dbReference type="Proteomes" id="UP001186944"/>
    </source>
</evidence>
<proteinExistence type="predicted"/>
<keyword evidence="8 12" id="KW-1133">Transmembrane helix</keyword>
<dbReference type="CDD" id="cd16796">
    <property type="entry name" value="RING-H2_RNF13"/>
    <property type="match status" value="1"/>
</dbReference>
<dbReference type="Gene3D" id="3.50.30.30">
    <property type="match status" value="1"/>
</dbReference>
<dbReference type="InterPro" id="IPR046450">
    <property type="entry name" value="PA_dom_sf"/>
</dbReference>
<evidence type="ECO:0000256" key="11">
    <source>
        <dbReference type="SAM" id="MobiDB-lite"/>
    </source>
</evidence>
<dbReference type="SUPFAM" id="SSF52025">
    <property type="entry name" value="PA domain"/>
    <property type="match status" value="1"/>
</dbReference>
<dbReference type="PANTHER" id="PTHR47168:SF1">
    <property type="entry name" value="OS02G0798600 PROTEIN"/>
    <property type="match status" value="1"/>
</dbReference>
<evidence type="ECO:0000256" key="4">
    <source>
        <dbReference type="ARBA" id="ARBA00022692"/>
    </source>
</evidence>
<evidence type="ECO:0000256" key="3">
    <source>
        <dbReference type="ARBA" id="ARBA00012483"/>
    </source>
</evidence>
<keyword evidence="5" id="KW-0479">Metal-binding</keyword>
<dbReference type="AlphaFoldDB" id="A0AA88Y9B3"/>
<evidence type="ECO:0000256" key="6">
    <source>
        <dbReference type="ARBA" id="ARBA00022771"/>
    </source>
</evidence>
<evidence type="ECO:0000256" key="2">
    <source>
        <dbReference type="ARBA" id="ARBA00004167"/>
    </source>
</evidence>
<evidence type="ECO:0000256" key="12">
    <source>
        <dbReference type="SAM" id="Phobius"/>
    </source>
</evidence>
<dbReference type="Pfam" id="PF13639">
    <property type="entry name" value="zf-RING_2"/>
    <property type="match status" value="1"/>
</dbReference>
<evidence type="ECO:0000256" key="7">
    <source>
        <dbReference type="ARBA" id="ARBA00022833"/>
    </source>
</evidence>
<dbReference type="GO" id="GO:0016020">
    <property type="term" value="C:membrane"/>
    <property type="evidence" value="ECO:0007669"/>
    <property type="project" value="UniProtKB-SubCell"/>
</dbReference>
<dbReference type="InterPro" id="IPR013083">
    <property type="entry name" value="Znf_RING/FYVE/PHD"/>
</dbReference>
<dbReference type="EC" id="2.3.2.27" evidence="3"/>
<dbReference type="FunFam" id="3.30.40.10:FF:000388">
    <property type="entry name" value="Putative RING zinc finger domain superfamily protein"/>
    <property type="match status" value="1"/>
</dbReference>
<reference evidence="14" key="1">
    <citation type="submission" date="2019-08" db="EMBL/GenBank/DDBJ databases">
        <title>The improved chromosome-level genome for the pearl oyster Pinctada fucata martensii using PacBio sequencing and Hi-C.</title>
        <authorList>
            <person name="Zheng Z."/>
        </authorList>
    </citation>
    <scope>NUCLEOTIDE SEQUENCE</scope>
    <source>
        <strain evidence="14">ZZ-2019</strain>
        <tissue evidence="14">Adductor muscle</tissue>
    </source>
</reference>
<evidence type="ECO:0000256" key="5">
    <source>
        <dbReference type="ARBA" id="ARBA00022723"/>
    </source>
</evidence>
<dbReference type="GO" id="GO:0061630">
    <property type="term" value="F:ubiquitin protein ligase activity"/>
    <property type="evidence" value="ECO:0007669"/>
    <property type="project" value="UniProtKB-EC"/>
</dbReference>
<name>A0AA88Y9B3_PINIB</name>
<evidence type="ECO:0000256" key="10">
    <source>
        <dbReference type="PROSITE-ProRule" id="PRU00175"/>
    </source>
</evidence>
<comment type="subcellular location">
    <subcellularLocation>
        <location evidence="2">Membrane</location>
        <topology evidence="2">Single-pass membrane protein</topology>
    </subcellularLocation>
</comment>